<proteinExistence type="predicted"/>
<feature type="domain" description="MDMPI C-terminal" evidence="1">
    <location>
        <begin position="149"/>
        <end position="257"/>
    </location>
</feature>
<keyword evidence="3" id="KW-0413">Isomerase</keyword>
<dbReference type="EMBL" id="JAGEOJ010000016">
    <property type="protein sequence ID" value="MBO2452591.1"/>
    <property type="molecule type" value="Genomic_DNA"/>
</dbReference>
<dbReference type="GO" id="GO:0016853">
    <property type="term" value="F:isomerase activity"/>
    <property type="evidence" value="ECO:0007669"/>
    <property type="project" value="UniProtKB-KW"/>
</dbReference>
<dbReference type="RefSeq" id="WP_208260595.1">
    <property type="nucleotide sequence ID" value="NZ_JAGEOJ010000016.1"/>
</dbReference>
<dbReference type="InterPro" id="IPR017517">
    <property type="entry name" value="Maleyloyr_isom"/>
</dbReference>
<dbReference type="AlphaFoldDB" id="A0A939PH62"/>
<evidence type="ECO:0000259" key="2">
    <source>
        <dbReference type="Pfam" id="PF11716"/>
    </source>
</evidence>
<accession>A0A939PH62</accession>
<comment type="caution">
    <text evidence="3">The sequence shown here is derived from an EMBL/GenBank/DDBJ whole genome shotgun (WGS) entry which is preliminary data.</text>
</comment>
<dbReference type="InterPro" id="IPR034660">
    <property type="entry name" value="DinB/YfiT-like"/>
</dbReference>
<evidence type="ECO:0000313" key="4">
    <source>
        <dbReference type="Proteomes" id="UP000669179"/>
    </source>
</evidence>
<name>A0A939PH62_9ACTN</name>
<reference evidence="3" key="1">
    <citation type="submission" date="2021-03" db="EMBL/GenBank/DDBJ databases">
        <authorList>
            <person name="Kanchanasin P."/>
            <person name="Saeng-In P."/>
            <person name="Phongsopitanun W."/>
            <person name="Yuki M."/>
            <person name="Kudo T."/>
            <person name="Ohkuma M."/>
            <person name="Tanasupawat S."/>
        </authorList>
    </citation>
    <scope>NUCLEOTIDE SEQUENCE</scope>
    <source>
        <strain evidence="3">GKU 128</strain>
    </source>
</reference>
<sequence>MTGEHWTHDRYCDAAEAEIGRFADVLADADPDARVPTCPDWSVADLTRHLGGVHRWAAGNVRELSARRMGLRELGVKFPKEPIELLPWFVEGGAEVIAALRATDPDAPMWAWGADQHARFWSRRMLYETAVHRADAEFAVGRDPEIAPDAAEDGVDELLANLRHAAVFSPKIGELAGNGEIVAFTATDSGAHWSFELTAEGFSCGRKGGEGGEGRDGGGPADAAVHAPIADLYLFMWGRRKLDDPRLTISGDDALLVRWAEHTAIM</sequence>
<gene>
    <name evidence="3" type="ORF">J4573_36250</name>
</gene>
<dbReference type="PANTHER" id="PTHR40758:SF1">
    <property type="entry name" value="CONSERVED PROTEIN"/>
    <property type="match status" value="1"/>
</dbReference>
<dbReference type="InterPro" id="IPR024344">
    <property type="entry name" value="MDMPI_metal-binding"/>
</dbReference>
<protein>
    <submittedName>
        <fullName evidence="3">Maleylpyruvate isomerase family mycothiol-dependent enzyme</fullName>
    </submittedName>
</protein>
<dbReference type="Proteomes" id="UP000669179">
    <property type="component" value="Unassembled WGS sequence"/>
</dbReference>
<dbReference type="GO" id="GO:0046872">
    <property type="term" value="F:metal ion binding"/>
    <property type="evidence" value="ECO:0007669"/>
    <property type="project" value="InterPro"/>
</dbReference>
<dbReference type="GO" id="GO:0005886">
    <property type="term" value="C:plasma membrane"/>
    <property type="evidence" value="ECO:0007669"/>
    <property type="project" value="TreeGrafter"/>
</dbReference>
<dbReference type="Pfam" id="PF11716">
    <property type="entry name" value="MDMPI_N"/>
    <property type="match status" value="1"/>
</dbReference>
<feature type="domain" description="Mycothiol-dependent maleylpyruvate isomerase metal-binding" evidence="2">
    <location>
        <begin position="13"/>
        <end position="136"/>
    </location>
</feature>
<keyword evidence="4" id="KW-1185">Reference proteome</keyword>
<evidence type="ECO:0000259" key="1">
    <source>
        <dbReference type="Pfam" id="PF07398"/>
    </source>
</evidence>
<dbReference type="PANTHER" id="PTHR40758">
    <property type="entry name" value="CONSERVED PROTEIN"/>
    <property type="match status" value="1"/>
</dbReference>
<evidence type="ECO:0000313" key="3">
    <source>
        <dbReference type="EMBL" id="MBO2452591.1"/>
    </source>
</evidence>
<dbReference type="SUPFAM" id="SSF109854">
    <property type="entry name" value="DinB/YfiT-like putative metalloenzymes"/>
    <property type="match status" value="1"/>
</dbReference>
<dbReference type="Pfam" id="PF07398">
    <property type="entry name" value="MDMPI_C"/>
    <property type="match status" value="1"/>
</dbReference>
<dbReference type="NCBIfam" id="TIGR03083">
    <property type="entry name" value="maleylpyruvate isomerase family mycothiol-dependent enzyme"/>
    <property type="match status" value="1"/>
</dbReference>
<dbReference type="InterPro" id="IPR010872">
    <property type="entry name" value="MDMPI_C-term_domain"/>
</dbReference>
<organism evidence="3 4">
    <name type="scientific">Actinomadura barringtoniae</name>
    <dbReference type="NCBI Taxonomy" id="1427535"/>
    <lineage>
        <taxon>Bacteria</taxon>
        <taxon>Bacillati</taxon>
        <taxon>Actinomycetota</taxon>
        <taxon>Actinomycetes</taxon>
        <taxon>Streptosporangiales</taxon>
        <taxon>Thermomonosporaceae</taxon>
        <taxon>Actinomadura</taxon>
    </lineage>
</organism>